<dbReference type="SUPFAM" id="SSF54160">
    <property type="entry name" value="Chromo domain-like"/>
    <property type="match status" value="1"/>
</dbReference>
<dbReference type="Gene3D" id="2.40.50.40">
    <property type="match status" value="1"/>
</dbReference>
<accession>A0A392UD23</accession>
<dbReference type="Pfam" id="PF00385">
    <property type="entry name" value="Chromo"/>
    <property type="match status" value="1"/>
</dbReference>
<dbReference type="InterPro" id="IPR016197">
    <property type="entry name" value="Chromo-like_dom_sf"/>
</dbReference>
<evidence type="ECO:0000313" key="2">
    <source>
        <dbReference type="EMBL" id="MCI70747.1"/>
    </source>
</evidence>
<dbReference type="InterPro" id="IPR023780">
    <property type="entry name" value="Chromo_domain"/>
</dbReference>
<comment type="caution">
    <text evidence="2">The sequence shown here is derived from an EMBL/GenBank/DDBJ whole genome shotgun (WGS) entry which is preliminary data.</text>
</comment>
<feature type="domain" description="Chromo" evidence="1">
    <location>
        <begin position="8"/>
        <end position="50"/>
    </location>
</feature>
<dbReference type="AlphaFoldDB" id="A0A392UD23"/>
<keyword evidence="3" id="KW-1185">Reference proteome</keyword>
<reference evidence="2 3" key="1">
    <citation type="journal article" date="2018" name="Front. Plant Sci.">
        <title>Red Clover (Trifolium pratense) and Zigzag Clover (T. medium) - A Picture of Genomic Similarities and Differences.</title>
        <authorList>
            <person name="Dluhosova J."/>
            <person name="Istvanek J."/>
            <person name="Nedelnik J."/>
            <person name="Repkova J."/>
        </authorList>
    </citation>
    <scope>NUCLEOTIDE SEQUENCE [LARGE SCALE GENOMIC DNA]</scope>
    <source>
        <strain evidence="3">cv. 10/8</strain>
        <tissue evidence="2">Leaf</tissue>
    </source>
</reference>
<proteinExistence type="predicted"/>
<dbReference type="Proteomes" id="UP000265520">
    <property type="component" value="Unassembled WGS sequence"/>
</dbReference>
<evidence type="ECO:0000313" key="3">
    <source>
        <dbReference type="Proteomes" id="UP000265520"/>
    </source>
</evidence>
<dbReference type="EMBL" id="LXQA010782184">
    <property type="protein sequence ID" value="MCI70747.1"/>
    <property type="molecule type" value="Genomic_DNA"/>
</dbReference>
<evidence type="ECO:0000259" key="1">
    <source>
        <dbReference type="Pfam" id="PF00385"/>
    </source>
</evidence>
<sequence length="66" mass="7820">MTKPPTRIPESILDRKMVKRGRAAATKVMVQWKDTPPEMATWEYYHDLLQRFLLFTLEVKGVLEEE</sequence>
<protein>
    <recommendedName>
        <fullName evidence="1">Chromo domain-containing protein</fullName>
    </recommendedName>
</protein>
<organism evidence="2 3">
    <name type="scientific">Trifolium medium</name>
    <dbReference type="NCBI Taxonomy" id="97028"/>
    <lineage>
        <taxon>Eukaryota</taxon>
        <taxon>Viridiplantae</taxon>
        <taxon>Streptophyta</taxon>
        <taxon>Embryophyta</taxon>
        <taxon>Tracheophyta</taxon>
        <taxon>Spermatophyta</taxon>
        <taxon>Magnoliopsida</taxon>
        <taxon>eudicotyledons</taxon>
        <taxon>Gunneridae</taxon>
        <taxon>Pentapetalae</taxon>
        <taxon>rosids</taxon>
        <taxon>fabids</taxon>
        <taxon>Fabales</taxon>
        <taxon>Fabaceae</taxon>
        <taxon>Papilionoideae</taxon>
        <taxon>50 kb inversion clade</taxon>
        <taxon>NPAAA clade</taxon>
        <taxon>Hologalegina</taxon>
        <taxon>IRL clade</taxon>
        <taxon>Trifolieae</taxon>
        <taxon>Trifolium</taxon>
    </lineage>
</organism>
<name>A0A392UD23_9FABA</name>
<feature type="non-terminal residue" evidence="2">
    <location>
        <position position="66"/>
    </location>
</feature>